<evidence type="ECO:0000256" key="1">
    <source>
        <dbReference type="ARBA" id="ARBA00005323"/>
    </source>
</evidence>
<comment type="caution">
    <text evidence="4">The sequence shown here is derived from an EMBL/GenBank/DDBJ whole genome shotgun (WGS) entry which is preliminary data.</text>
</comment>
<feature type="domain" description="D-serine dehydratase-like" evidence="3">
    <location>
        <begin position="253"/>
        <end position="338"/>
    </location>
</feature>
<reference evidence="4 5" key="1">
    <citation type="submission" date="2017-09" db="EMBL/GenBank/DDBJ databases">
        <title>Sequencing the genomes of two abundant thermophiles in Great Basin hot springs: Thermocrinis jamiesonii and novel Chloroflexi Thermoflexus hugenholtzii.</title>
        <authorList>
            <person name="Hedlund B."/>
        </authorList>
    </citation>
    <scope>NUCLEOTIDE SEQUENCE [LARGE SCALE GENOMIC DNA]</scope>
    <source>
        <strain evidence="4 5">G233</strain>
    </source>
</reference>
<evidence type="ECO:0000313" key="4">
    <source>
        <dbReference type="EMBL" id="PFG74663.1"/>
    </source>
</evidence>
<dbReference type="InterPro" id="IPR001608">
    <property type="entry name" value="Ala_racemase_N"/>
</dbReference>
<dbReference type="GO" id="GO:0036088">
    <property type="term" value="P:D-serine catabolic process"/>
    <property type="evidence" value="ECO:0007669"/>
    <property type="project" value="TreeGrafter"/>
</dbReference>
<dbReference type="CDD" id="cd06819">
    <property type="entry name" value="PLPDE_III_LS_D-TA"/>
    <property type="match status" value="1"/>
</dbReference>
<dbReference type="Pfam" id="PF14031">
    <property type="entry name" value="D-ser_dehydrat"/>
    <property type="match status" value="1"/>
</dbReference>
<dbReference type="InterPro" id="IPR042208">
    <property type="entry name" value="D-ser_dehydrat-like_sf"/>
</dbReference>
<dbReference type="Gene3D" id="2.40.37.20">
    <property type="entry name" value="D-serine dehydratase-like domain"/>
    <property type="match status" value="1"/>
</dbReference>
<dbReference type="InterPro" id="IPR051466">
    <property type="entry name" value="D-amino_acid_metab_enzyme"/>
</dbReference>
<comment type="similarity">
    <text evidence="1">Belongs to the DSD1 family.</text>
</comment>
<dbReference type="Gene3D" id="3.20.20.10">
    <property type="entry name" value="Alanine racemase"/>
    <property type="match status" value="1"/>
</dbReference>
<dbReference type="EMBL" id="PDJQ01000001">
    <property type="protein sequence ID" value="PFG74663.1"/>
    <property type="molecule type" value="Genomic_DNA"/>
</dbReference>
<keyword evidence="5" id="KW-1185">Reference proteome</keyword>
<gene>
    <name evidence="4" type="ORF">A9A59_1900</name>
</gene>
<keyword evidence="2" id="KW-0456">Lyase</keyword>
<dbReference type="RefSeq" id="WP_098504033.1">
    <property type="nucleotide sequence ID" value="NZ_PDJQ01000001.1"/>
</dbReference>
<accession>A0A2A9HH28</accession>
<evidence type="ECO:0000256" key="2">
    <source>
        <dbReference type="ARBA" id="ARBA00023239"/>
    </source>
</evidence>
<dbReference type="InterPro" id="IPR029066">
    <property type="entry name" value="PLP-binding_barrel"/>
</dbReference>
<organism evidence="4 5">
    <name type="scientific">Tepidiforma thermophila (strain KCTC 52669 / CGMCC 1.13589 / G233)</name>
    <dbReference type="NCBI Taxonomy" id="2761530"/>
    <lineage>
        <taxon>Bacteria</taxon>
        <taxon>Bacillati</taxon>
        <taxon>Chloroflexota</taxon>
        <taxon>Tepidiformia</taxon>
        <taxon>Tepidiformales</taxon>
        <taxon>Tepidiformaceae</taxon>
        <taxon>Tepidiforma</taxon>
    </lineage>
</organism>
<dbReference type="AlphaFoldDB" id="A0A2A9HH28"/>
<evidence type="ECO:0000259" key="3">
    <source>
        <dbReference type="SMART" id="SM01119"/>
    </source>
</evidence>
<sequence length="355" mass="38315">MRLDDIDTPALLLDLDAVEDNIASMQRLLAGSHVRLRPHFKTPKCPEVARMQLAAGAIGITVAKLGEAEVLADAGLGPILVANQVVGPQKLNRLMALLARKIDITVAVESEFNVRELAEAAREAGVRAGAVIEVDAGMRRCGTATPAETVRLARLLVEEGVNYRGVMGYEGHMYGQPDPIAREALIRDALELVRSHVEALNEAGLPPAMVSTSGTASVPIAASMPFVTELQAGTYIFNDLHNEAFIPGHFRFALTLLTTVIAVKERYAVADCGMKSLTNEFGPPVSVDGRIRAARLSEEHAILVGDGLADLRPGDRVELIPSHGDTTLNLHDVYFVRRGGEIVDTWPILAARRFR</sequence>
<dbReference type="PANTHER" id="PTHR28004">
    <property type="entry name" value="ZGC:162816-RELATED"/>
    <property type="match status" value="1"/>
</dbReference>
<dbReference type="PANTHER" id="PTHR28004:SF2">
    <property type="entry name" value="D-SERINE DEHYDRATASE"/>
    <property type="match status" value="1"/>
</dbReference>
<protein>
    <submittedName>
        <fullName evidence="4">D-serine deaminase-like pyridoxal phosphate-dependent protein</fullName>
    </submittedName>
</protein>
<name>A0A2A9HH28_TEPT2</name>
<proteinExistence type="inferred from homology"/>
<dbReference type="SMART" id="SM01119">
    <property type="entry name" value="D-ser_dehydrat"/>
    <property type="match status" value="1"/>
</dbReference>
<dbReference type="Pfam" id="PF01168">
    <property type="entry name" value="Ala_racemase_N"/>
    <property type="match status" value="1"/>
</dbReference>
<dbReference type="InterPro" id="IPR026956">
    <property type="entry name" value="D-ser_dehydrat-like_dom"/>
</dbReference>
<dbReference type="Proteomes" id="UP000223071">
    <property type="component" value="Unassembled WGS sequence"/>
</dbReference>
<evidence type="ECO:0000313" key="5">
    <source>
        <dbReference type="Proteomes" id="UP000223071"/>
    </source>
</evidence>
<dbReference type="SUPFAM" id="SSF51419">
    <property type="entry name" value="PLP-binding barrel"/>
    <property type="match status" value="1"/>
</dbReference>
<dbReference type="GO" id="GO:0008721">
    <property type="term" value="F:D-serine ammonia-lyase activity"/>
    <property type="evidence" value="ECO:0007669"/>
    <property type="project" value="TreeGrafter"/>
</dbReference>